<keyword evidence="2" id="KW-1185">Reference proteome</keyword>
<accession>A0ACC2IH04</accession>
<dbReference type="EMBL" id="JAPHNI010000194">
    <property type="protein sequence ID" value="KAJ8114427.1"/>
    <property type="molecule type" value="Genomic_DNA"/>
</dbReference>
<sequence>MATDISSLEVFEHGITQLLVTLTEDVEDETVTNIVLFTLQAVGNDAAKLESLVRIAYEKQTPRGDCSARLLLGLLDEFANRSSNVITASVDLFFGTVILKNWALARVWLLKTCQRDFEMAMTQNLWTCKSITVTVALYQAHFITEYAISFMLATMADSEQLFVPQNLQEFANVCITCGPQLDRSDKVDTLTTHMNKVSARAASKSLICKLMIAGLIAARENDWVFGKETTTPVFELTEGSQIGSDAAFEEV</sequence>
<comment type="caution">
    <text evidence="1">The sequence shown here is derived from an EMBL/GenBank/DDBJ whole genome shotgun (WGS) entry which is preliminary data.</text>
</comment>
<name>A0ACC2IH04_9PLEO</name>
<evidence type="ECO:0000313" key="1">
    <source>
        <dbReference type="EMBL" id="KAJ8114427.1"/>
    </source>
</evidence>
<reference evidence="1" key="1">
    <citation type="submission" date="2022-11" db="EMBL/GenBank/DDBJ databases">
        <title>Genome Sequence of Boeremia exigua.</title>
        <authorList>
            <person name="Buettner E."/>
        </authorList>
    </citation>
    <scope>NUCLEOTIDE SEQUENCE</scope>
    <source>
        <strain evidence="1">CU02</strain>
    </source>
</reference>
<gene>
    <name evidence="1" type="ORF">OPT61_g3691</name>
</gene>
<evidence type="ECO:0000313" key="2">
    <source>
        <dbReference type="Proteomes" id="UP001153331"/>
    </source>
</evidence>
<proteinExistence type="predicted"/>
<organism evidence="1 2">
    <name type="scientific">Boeremia exigua</name>
    <dbReference type="NCBI Taxonomy" id="749465"/>
    <lineage>
        <taxon>Eukaryota</taxon>
        <taxon>Fungi</taxon>
        <taxon>Dikarya</taxon>
        <taxon>Ascomycota</taxon>
        <taxon>Pezizomycotina</taxon>
        <taxon>Dothideomycetes</taxon>
        <taxon>Pleosporomycetidae</taxon>
        <taxon>Pleosporales</taxon>
        <taxon>Pleosporineae</taxon>
        <taxon>Didymellaceae</taxon>
        <taxon>Boeremia</taxon>
    </lineage>
</organism>
<dbReference type="Proteomes" id="UP001153331">
    <property type="component" value="Unassembled WGS sequence"/>
</dbReference>
<protein>
    <submittedName>
        <fullName evidence="1">Uncharacterized protein</fullName>
    </submittedName>
</protein>